<gene>
    <name evidence="2" type="ORF">LTR24_001347</name>
</gene>
<name>A0ABR0KLD1_9EURO</name>
<proteinExistence type="predicted"/>
<accession>A0ABR0KLD1</accession>
<feature type="region of interest" description="Disordered" evidence="1">
    <location>
        <begin position="201"/>
        <end position="245"/>
    </location>
</feature>
<dbReference type="Proteomes" id="UP001345013">
    <property type="component" value="Unassembled WGS sequence"/>
</dbReference>
<evidence type="ECO:0000313" key="3">
    <source>
        <dbReference type="Proteomes" id="UP001345013"/>
    </source>
</evidence>
<comment type="caution">
    <text evidence="2">The sequence shown here is derived from an EMBL/GenBank/DDBJ whole genome shotgun (WGS) entry which is preliminary data.</text>
</comment>
<evidence type="ECO:0000313" key="2">
    <source>
        <dbReference type="EMBL" id="KAK5099688.1"/>
    </source>
</evidence>
<organism evidence="2 3">
    <name type="scientific">Lithohypha guttulata</name>
    <dbReference type="NCBI Taxonomy" id="1690604"/>
    <lineage>
        <taxon>Eukaryota</taxon>
        <taxon>Fungi</taxon>
        <taxon>Dikarya</taxon>
        <taxon>Ascomycota</taxon>
        <taxon>Pezizomycotina</taxon>
        <taxon>Eurotiomycetes</taxon>
        <taxon>Chaetothyriomycetidae</taxon>
        <taxon>Chaetothyriales</taxon>
        <taxon>Trichomeriaceae</taxon>
        <taxon>Lithohypha</taxon>
    </lineage>
</organism>
<dbReference type="EMBL" id="JAVRRG010000009">
    <property type="protein sequence ID" value="KAK5099688.1"/>
    <property type="molecule type" value="Genomic_DNA"/>
</dbReference>
<feature type="compositionally biased region" description="Polar residues" evidence="1">
    <location>
        <begin position="221"/>
        <end position="239"/>
    </location>
</feature>
<feature type="compositionally biased region" description="Low complexity" evidence="1">
    <location>
        <begin position="206"/>
        <end position="216"/>
    </location>
</feature>
<evidence type="ECO:0000256" key="1">
    <source>
        <dbReference type="SAM" id="MobiDB-lite"/>
    </source>
</evidence>
<sequence>MDHTTQQHLSELDRAEELAYAGHEEEALAICFKLRLQASLAVYLRASVNLLMAILIEEPIREKHARECIDLLDILVQKHEHEANIEKQLEHVEELNEFARDIIQRCERRRQVEPKTPDTPTVEIGKRLGDMHIDEKVGNVFAVFKSENWGRWDLLPTNQPRIEGFLRDKYLYRPLGSAAATPIAPPAQGSEVGKLAVLDIRPRDTPTPVSSTQTKPSSPPQLFTSSSQRASSYPPTSVMSPAEMK</sequence>
<protein>
    <submittedName>
        <fullName evidence="2">Uncharacterized protein</fullName>
    </submittedName>
</protein>
<keyword evidence="3" id="KW-1185">Reference proteome</keyword>
<reference evidence="2 3" key="1">
    <citation type="submission" date="2023-08" db="EMBL/GenBank/DDBJ databases">
        <title>Black Yeasts Isolated from many extreme environments.</title>
        <authorList>
            <person name="Coleine C."/>
            <person name="Stajich J.E."/>
            <person name="Selbmann L."/>
        </authorList>
    </citation>
    <scope>NUCLEOTIDE SEQUENCE [LARGE SCALE GENOMIC DNA]</scope>
    <source>
        <strain evidence="2 3">CCFEE 5885</strain>
    </source>
</reference>